<dbReference type="InterPro" id="IPR050541">
    <property type="entry name" value="LRR_TM_domain-containing"/>
</dbReference>
<dbReference type="AlphaFoldDB" id="A0A6I9YUA4"/>
<dbReference type="GO" id="GO:0005886">
    <property type="term" value="C:plasma membrane"/>
    <property type="evidence" value="ECO:0007669"/>
    <property type="project" value="UniProtKB-SubCell"/>
</dbReference>
<dbReference type="GeneID" id="106553834"/>
<dbReference type="SMART" id="SM00013">
    <property type="entry name" value="LRRNT"/>
    <property type="match status" value="1"/>
</dbReference>
<keyword evidence="9" id="KW-0406">Ion transport</keyword>
<evidence type="ECO:0000256" key="10">
    <source>
        <dbReference type="ARBA" id="ARBA00023136"/>
    </source>
</evidence>
<proteinExistence type="predicted"/>
<reference evidence="17" key="1">
    <citation type="submission" date="2025-08" db="UniProtKB">
        <authorList>
            <consortium name="RefSeq"/>
        </authorList>
    </citation>
    <scope>IDENTIFICATION</scope>
    <source>
        <tissue evidence="17">Skeletal muscle</tissue>
    </source>
</reference>
<evidence type="ECO:0000313" key="17">
    <source>
        <dbReference type="RefSeq" id="XP_013927887.1"/>
    </source>
</evidence>
<name>A0A6I9YUA4_9SAUR</name>
<dbReference type="InterPro" id="IPR000372">
    <property type="entry name" value="LRRNT"/>
</dbReference>
<evidence type="ECO:0000313" key="16">
    <source>
        <dbReference type="Proteomes" id="UP000504617"/>
    </source>
</evidence>
<dbReference type="InterPro" id="IPR032675">
    <property type="entry name" value="LRR_dom_sf"/>
</dbReference>
<evidence type="ECO:0000256" key="6">
    <source>
        <dbReference type="ARBA" id="ARBA00022729"/>
    </source>
</evidence>
<dbReference type="KEGG" id="tsr:106553834"/>
<keyword evidence="7" id="KW-0677">Repeat</keyword>
<feature type="transmembrane region" description="Helical" evidence="14">
    <location>
        <begin position="356"/>
        <end position="386"/>
    </location>
</feature>
<sequence>MTPGLNEIQVTKRIPKTGGRCTYTGTLITRRSELSEETSVVQTNFFIDVDYKAFATILAECMKKYISKIMHKGSLFFVSSIIILVEVVTSCPLKCLCHPNSRTVDCRNQGLAKVPSHLPAETQTLLLSNNDIRKLSRRTFRSTQTLKILDLSNNSISGLPPETFIELKHLQILNLTNNFIEYVDNKMFSSLPRLRALDLSSNNISRLPRTLGNKTENITLLSLKYNHLQEIDRLLLESLPNLKMILFKGNFWQCNCQVFGLKLWMETFLYNGGISDEIICSIPENRKGKDLLKIPYELYGTCFPTASQDHQVYWHHSSRHKGSAKHTHPSEYGGNSTHINCERKSKPRPVNLRHSVVTVAITGVVCGIICLMMLAAAVYGCAYAVITAKYHQENSYLGKEKGSHEEKEPFENSLA</sequence>
<dbReference type="SUPFAM" id="SSF52058">
    <property type="entry name" value="L domain-like"/>
    <property type="match status" value="1"/>
</dbReference>
<evidence type="ECO:0000256" key="8">
    <source>
        <dbReference type="ARBA" id="ARBA00022989"/>
    </source>
</evidence>
<dbReference type="Pfam" id="PF13855">
    <property type="entry name" value="LRR_8"/>
    <property type="match status" value="1"/>
</dbReference>
<dbReference type="GO" id="GO:0071805">
    <property type="term" value="P:potassium ion transmembrane transport"/>
    <property type="evidence" value="ECO:0007669"/>
    <property type="project" value="UniProtKB-ARBA"/>
</dbReference>
<dbReference type="SMART" id="SM00369">
    <property type="entry name" value="LRR_TYP"/>
    <property type="match status" value="4"/>
</dbReference>
<keyword evidence="6" id="KW-0732">Signal</keyword>
<evidence type="ECO:0000259" key="15">
    <source>
        <dbReference type="SMART" id="SM00013"/>
    </source>
</evidence>
<evidence type="ECO:0000256" key="3">
    <source>
        <dbReference type="ARBA" id="ARBA00022475"/>
    </source>
</evidence>
<gene>
    <name evidence="17" type="primary">LRTM1</name>
</gene>
<keyword evidence="12" id="KW-0407">Ion channel</keyword>
<dbReference type="Gene3D" id="3.80.10.10">
    <property type="entry name" value="Ribonuclease Inhibitor"/>
    <property type="match status" value="1"/>
</dbReference>
<dbReference type="Proteomes" id="UP000504617">
    <property type="component" value="Unplaced"/>
</dbReference>
<dbReference type="PROSITE" id="PS51450">
    <property type="entry name" value="LRR"/>
    <property type="match status" value="2"/>
</dbReference>
<feature type="region of interest" description="Disordered" evidence="13">
    <location>
        <begin position="320"/>
        <end position="346"/>
    </location>
</feature>
<evidence type="ECO:0000256" key="4">
    <source>
        <dbReference type="ARBA" id="ARBA00022614"/>
    </source>
</evidence>
<dbReference type="InterPro" id="IPR003591">
    <property type="entry name" value="Leu-rich_rpt_typical-subtyp"/>
</dbReference>
<dbReference type="FunFam" id="3.80.10.10:FF:000015">
    <property type="entry name" value="Leucine rich repeat containing 38"/>
    <property type="match status" value="1"/>
</dbReference>
<dbReference type="OrthoDB" id="1394818at2759"/>
<evidence type="ECO:0000256" key="11">
    <source>
        <dbReference type="ARBA" id="ARBA00023157"/>
    </source>
</evidence>
<dbReference type="PANTHER" id="PTHR24369:SF210">
    <property type="entry name" value="CHAOPTIN-RELATED"/>
    <property type="match status" value="1"/>
</dbReference>
<keyword evidence="16" id="KW-1185">Reference proteome</keyword>
<dbReference type="PANTHER" id="PTHR24369">
    <property type="entry name" value="ANTIGEN BSP, PUTATIVE-RELATED"/>
    <property type="match status" value="1"/>
</dbReference>
<keyword evidence="10 14" id="KW-0472">Membrane</keyword>
<accession>A0A6I9YUA4</accession>
<evidence type="ECO:0000256" key="5">
    <source>
        <dbReference type="ARBA" id="ARBA00022692"/>
    </source>
</evidence>
<evidence type="ECO:0000256" key="2">
    <source>
        <dbReference type="ARBA" id="ARBA00022448"/>
    </source>
</evidence>
<evidence type="ECO:0000256" key="14">
    <source>
        <dbReference type="SAM" id="Phobius"/>
    </source>
</evidence>
<keyword evidence="5 14" id="KW-0812">Transmembrane</keyword>
<keyword evidence="11" id="KW-1015">Disulfide bond</keyword>
<evidence type="ECO:0000256" key="9">
    <source>
        <dbReference type="ARBA" id="ARBA00023065"/>
    </source>
</evidence>
<keyword evidence="8 14" id="KW-1133">Transmembrane helix</keyword>
<keyword evidence="4" id="KW-0433">Leucine-rich repeat</keyword>
<evidence type="ECO:0000256" key="12">
    <source>
        <dbReference type="ARBA" id="ARBA00023303"/>
    </source>
</evidence>
<evidence type="ECO:0000256" key="7">
    <source>
        <dbReference type="ARBA" id="ARBA00022737"/>
    </source>
</evidence>
<dbReference type="PRINTS" id="PR00019">
    <property type="entry name" value="LEURICHRPT"/>
</dbReference>
<evidence type="ECO:0000256" key="1">
    <source>
        <dbReference type="ARBA" id="ARBA00004162"/>
    </source>
</evidence>
<keyword evidence="3" id="KW-1003">Cell membrane</keyword>
<evidence type="ECO:0000256" key="13">
    <source>
        <dbReference type="SAM" id="MobiDB-lite"/>
    </source>
</evidence>
<dbReference type="InterPro" id="IPR001611">
    <property type="entry name" value="Leu-rich_rpt"/>
</dbReference>
<keyword evidence="2" id="KW-0813">Transport</keyword>
<protein>
    <submittedName>
        <fullName evidence="17">Leucine-rich repeat and transmembrane domain-containing protein 1</fullName>
    </submittedName>
</protein>
<comment type="subcellular location">
    <subcellularLocation>
        <location evidence="1">Cell membrane</location>
        <topology evidence="1">Single-pass membrane protein</topology>
    </subcellularLocation>
</comment>
<dbReference type="RefSeq" id="XP_013927887.1">
    <property type="nucleotide sequence ID" value="XM_014072412.1"/>
</dbReference>
<dbReference type="CTD" id="57408"/>
<feature type="domain" description="LRRNT" evidence="15">
    <location>
        <begin position="90"/>
        <end position="124"/>
    </location>
</feature>
<organism evidence="16 17">
    <name type="scientific">Thamnophis sirtalis</name>
    <dbReference type="NCBI Taxonomy" id="35019"/>
    <lineage>
        <taxon>Eukaryota</taxon>
        <taxon>Metazoa</taxon>
        <taxon>Chordata</taxon>
        <taxon>Craniata</taxon>
        <taxon>Vertebrata</taxon>
        <taxon>Euteleostomi</taxon>
        <taxon>Lepidosauria</taxon>
        <taxon>Squamata</taxon>
        <taxon>Bifurcata</taxon>
        <taxon>Unidentata</taxon>
        <taxon>Episquamata</taxon>
        <taxon>Toxicofera</taxon>
        <taxon>Serpentes</taxon>
        <taxon>Colubroidea</taxon>
        <taxon>Colubridae</taxon>
        <taxon>Natricinae</taxon>
        <taxon>Thamnophis</taxon>
    </lineage>
</organism>